<reference evidence="1" key="1">
    <citation type="submission" date="2019-08" db="EMBL/GenBank/DDBJ databases">
        <authorList>
            <person name="Kucharzyk K."/>
            <person name="Murdoch R.W."/>
            <person name="Higgins S."/>
            <person name="Loffler F."/>
        </authorList>
    </citation>
    <scope>NUCLEOTIDE SEQUENCE</scope>
</reference>
<evidence type="ECO:0000313" key="1">
    <source>
        <dbReference type="EMBL" id="MPN53553.1"/>
    </source>
</evidence>
<gene>
    <name evidence="1" type="ORF">SDC9_201217</name>
</gene>
<name>A0A645J283_9ZZZZ</name>
<sequence length="62" mass="6737">MEDAFVIDFRGGFGIAAGDEEHVVHIHAPEAALDFLTVGVHDVVHVARDKEASDRTHIPAFT</sequence>
<dbReference type="AlphaFoldDB" id="A0A645J283"/>
<protein>
    <submittedName>
        <fullName evidence="1">Uncharacterized protein</fullName>
    </submittedName>
</protein>
<accession>A0A645J283</accession>
<proteinExistence type="predicted"/>
<organism evidence="1">
    <name type="scientific">bioreactor metagenome</name>
    <dbReference type="NCBI Taxonomy" id="1076179"/>
    <lineage>
        <taxon>unclassified sequences</taxon>
        <taxon>metagenomes</taxon>
        <taxon>ecological metagenomes</taxon>
    </lineage>
</organism>
<dbReference type="EMBL" id="VSSQ01120777">
    <property type="protein sequence ID" value="MPN53553.1"/>
    <property type="molecule type" value="Genomic_DNA"/>
</dbReference>
<comment type="caution">
    <text evidence="1">The sequence shown here is derived from an EMBL/GenBank/DDBJ whole genome shotgun (WGS) entry which is preliminary data.</text>
</comment>